<evidence type="ECO:0000313" key="3">
    <source>
        <dbReference type="EMBL" id="CAG5091180.1"/>
    </source>
</evidence>
<reference evidence="3 4" key="1">
    <citation type="submission" date="2021-04" db="EMBL/GenBank/DDBJ databases">
        <authorList>
            <person name="Bliznina A."/>
        </authorList>
    </citation>
    <scope>NUCLEOTIDE SEQUENCE [LARGE SCALE GENOMIC DNA]</scope>
</reference>
<evidence type="ECO:0000313" key="4">
    <source>
        <dbReference type="Proteomes" id="UP001158576"/>
    </source>
</evidence>
<gene>
    <name evidence="3" type="ORF">OKIOD_LOCUS4461</name>
</gene>
<keyword evidence="2" id="KW-0472">Membrane</keyword>
<keyword evidence="2" id="KW-0812">Transmembrane</keyword>
<name>A0ABN7S275_OIKDI</name>
<keyword evidence="2" id="KW-1133">Transmembrane helix</keyword>
<evidence type="ECO:0000256" key="1">
    <source>
        <dbReference type="SAM" id="MobiDB-lite"/>
    </source>
</evidence>
<organism evidence="3 4">
    <name type="scientific">Oikopleura dioica</name>
    <name type="common">Tunicate</name>
    <dbReference type="NCBI Taxonomy" id="34765"/>
    <lineage>
        <taxon>Eukaryota</taxon>
        <taxon>Metazoa</taxon>
        <taxon>Chordata</taxon>
        <taxon>Tunicata</taxon>
        <taxon>Appendicularia</taxon>
        <taxon>Copelata</taxon>
        <taxon>Oikopleuridae</taxon>
        <taxon>Oikopleura</taxon>
    </lineage>
</organism>
<feature type="region of interest" description="Disordered" evidence="1">
    <location>
        <begin position="88"/>
        <end position="115"/>
    </location>
</feature>
<dbReference type="Proteomes" id="UP001158576">
    <property type="component" value="Chromosome PAR"/>
</dbReference>
<evidence type="ECO:0000256" key="2">
    <source>
        <dbReference type="SAM" id="Phobius"/>
    </source>
</evidence>
<accession>A0ABN7S275</accession>
<dbReference type="EMBL" id="OU015568">
    <property type="protein sequence ID" value="CAG5091180.1"/>
    <property type="molecule type" value="Genomic_DNA"/>
</dbReference>
<sequence length="200" mass="22283">MTECIQYDGDECVEWSEYDFVYDIVNGENGEVQIQQPPPEVEKAPTFSNERMNPYNMKKYGILLVVFVVCFGYCWYCCKKNTEKVQKMKNGGDGKSSISSKSAGIGGGPVKKPPKEISVQIDADSEDADDVPPAPSAARALRFSRKQAEKMGEVFVEKVTRPFKKPQKGYEVVGSDTDSVAEEHSEANTDKYGSVSDRFF</sequence>
<keyword evidence="4" id="KW-1185">Reference proteome</keyword>
<proteinExistence type="predicted"/>
<protein>
    <submittedName>
        <fullName evidence="3">Oidioi.mRNA.OKI2018_I69.PAR.g12903.t1.cds</fullName>
    </submittedName>
</protein>
<feature type="region of interest" description="Disordered" evidence="1">
    <location>
        <begin position="167"/>
        <end position="200"/>
    </location>
</feature>
<feature type="transmembrane region" description="Helical" evidence="2">
    <location>
        <begin position="60"/>
        <end position="78"/>
    </location>
</feature>